<dbReference type="EMBL" id="CP158165">
    <property type="protein sequence ID" value="XBV26859.1"/>
    <property type="molecule type" value="Genomic_DNA"/>
</dbReference>
<protein>
    <submittedName>
        <fullName evidence="1">Type IV toxin-antitoxin system AbiEi family antitoxin domain-containing protein</fullName>
    </submittedName>
</protein>
<name>A0AAU7TJC8_9ACTN</name>
<gene>
    <name evidence="1" type="ORF">ABN611_10625</name>
</gene>
<reference evidence="1" key="1">
    <citation type="submission" date="2024-06" db="EMBL/GenBank/DDBJ databases">
        <title>Kribbella sp. strain HUAS MG21 genome sequences.</title>
        <authorList>
            <person name="Mo P."/>
        </authorList>
    </citation>
    <scope>NUCLEOTIDE SEQUENCE</scope>
    <source>
        <strain evidence="1">HUAS MG21</strain>
    </source>
</reference>
<proteinExistence type="predicted"/>
<accession>A0AAU7TJC8</accession>
<dbReference type="RefSeq" id="WP_350279654.1">
    <property type="nucleotide sequence ID" value="NZ_CP158165.1"/>
</dbReference>
<dbReference type="AlphaFoldDB" id="A0AAU7TJC8"/>
<evidence type="ECO:0000313" key="1">
    <source>
        <dbReference type="EMBL" id="XBV26859.1"/>
    </source>
</evidence>
<sequence length="327" mass="36489">MNRRLEVIAARRGGWFTRQDTRAAGYSEGEFRQRVDSGRWVRLSFNSYVEPRGWPADEPPWDRAIRLHTLAVRMANERLGDVVVSHQSATMLHGLPVWGTDLSKVHFTRVASGRARSSRTVQVHRRTTAVDEVVELGGLKVSTVERAIVETACTTSYEVGVVLVDAALRMQLTTKDDLAAVVRRHCRWHGSPAARAAVQFADGLSESVGESRLRVLMANHGLPTPELQVEITDDAGRLIGRVDFLLAGALVVEFDGALKYGDTGEAVLAEKWREDRLRERGYGVLRVGWSDLDRPRETAARIWRALSRHAPGSGNTSWRVPRPREVS</sequence>
<organism evidence="1">
    <name type="scientific">Kribbella sp. HUAS MG21</name>
    <dbReference type="NCBI Taxonomy" id="3160966"/>
    <lineage>
        <taxon>Bacteria</taxon>
        <taxon>Bacillati</taxon>
        <taxon>Actinomycetota</taxon>
        <taxon>Actinomycetes</taxon>
        <taxon>Propionibacteriales</taxon>
        <taxon>Kribbellaceae</taxon>
        <taxon>Kribbella</taxon>
    </lineage>
</organism>